<reference evidence="1" key="1">
    <citation type="submission" date="2021-06" db="EMBL/GenBank/DDBJ databases">
        <authorList>
            <person name="Kallberg Y."/>
            <person name="Tangrot J."/>
            <person name="Rosling A."/>
        </authorList>
    </citation>
    <scope>NUCLEOTIDE SEQUENCE</scope>
    <source>
        <strain evidence="1">MA461A</strain>
    </source>
</reference>
<accession>A0ACA9SFJ3</accession>
<proteinExistence type="predicted"/>
<evidence type="ECO:0000313" key="1">
    <source>
        <dbReference type="EMBL" id="CAG8838246.1"/>
    </source>
</evidence>
<protein>
    <submittedName>
        <fullName evidence="1">28850_t:CDS:1</fullName>
    </submittedName>
</protein>
<feature type="non-terminal residue" evidence="1">
    <location>
        <position position="47"/>
    </location>
</feature>
<evidence type="ECO:0000313" key="2">
    <source>
        <dbReference type="Proteomes" id="UP000789920"/>
    </source>
</evidence>
<comment type="caution">
    <text evidence="1">The sequence shown here is derived from an EMBL/GenBank/DDBJ whole genome shotgun (WGS) entry which is preliminary data.</text>
</comment>
<keyword evidence="2" id="KW-1185">Reference proteome</keyword>
<sequence length="47" mass="5664">MRNLNQKELIVQDIQKNFQPAKAVIFYDFHQAENEDIFQLKKELKKA</sequence>
<dbReference type="Proteomes" id="UP000789920">
    <property type="component" value="Unassembled WGS sequence"/>
</dbReference>
<dbReference type="EMBL" id="CAJVQC010119971">
    <property type="protein sequence ID" value="CAG8838246.1"/>
    <property type="molecule type" value="Genomic_DNA"/>
</dbReference>
<organism evidence="1 2">
    <name type="scientific">Racocetra persica</name>
    <dbReference type="NCBI Taxonomy" id="160502"/>
    <lineage>
        <taxon>Eukaryota</taxon>
        <taxon>Fungi</taxon>
        <taxon>Fungi incertae sedis</taxon>
        <taxon>Mucoromycota</taxon>
        <taxon>Glomeromycotina</taxon>
        <taxon>Glomeromycetes</taxon>
        <taxon>Diversisporales</taxon>
        <taxon>Gigasporaceae</taxon>
        <taxon>Racocetra</taxon>
    </lineage>
</organism>
<gene>
    <name evidence="1" type="ORF">RPERSI_LOCUS30602</name>
</gene>
<name>A0ACA9SFJ3_9GLOM</name>